<evidence type="ECO:0000256" key="1">
    <source>
        <dbReference type="ARBA" id="ARBA00022603"/>
    </source>
</evidence>
<dbReference type="PROSITE" id="PS51686">
    <property type="entry name" value="SAM_MT_RSMB_NOP"/>
    <property type="match status" value="1"/>
</dbReference>
<evidence type="ECO:0000256" key="2">
    <source>
        <dbReference type="ARBA" id="ARBA00022679"/>
    </source>
</evidence>
<keyword evidence="4 5" id="KW-0694">RNA-binding</keyword>
<dbReference type="Gene3D" id="3.40.50.150">
    <property type="entry name" value="Vaccinia Virus protein VP39"/>
    <property type="match status" value="1"/>
</dbReference>
<reference evidence="7" key="1">
    <citation type="submission" date="2021-01" db="EMBL/GenBank/DDBJ databases">
        <title>Modified the classification status of verrucomicrobia.</title>
        <authorList>
            <person name="Feng X."/>
        </authorList>
    </citation>
    <scope>NUCLEOTIDE SEQUENCE</scope>
    <source>
        <strain evidence="7">KCTC 12986</strain>
    </source>
</reference>
<dbReference type="InterPro" id="IPR001678">
    <property type="entry name" value="MeTrfase_RsmB-F_NOP2_dom"/>
</dbReference>
<dbReference type="Gene3D" id="1.10.940.10">
    <property type="entry name" value="NusB-like"/>
    <property type="match status" value="1"/>
</dbReference>
<dbReference type="Pfam" id="PF01189">
    <property type="entry name" value="Methyltr_RsmB-F"/>
    <property type="match status" value="1"/>
</dbReference>
<dbReference type="SUPFAM" id="SSF53335">
    <property type="entry name" value="S-adenosyl-L-methionine-dependent methyltransferases"/>
    <property type="match status" value="1"/>
</dbReference>
<dbReference type="GO" id="GO:0008173">
    <property type="term" value="F:RNA methyltransferase activity"/>
    <property type="evidence" value="ECO:0007669"/>
    <property type="project" value="InterPro"/>
</dbReference>
<dbReference type="InterPro" id="IPR006027">
    <property type="entry name" value="NusB_RsmB_TIM44"/>
</dbReference>
<feature type="domain" description="SAM-dependent MTase RsmB/NOP-type" evidence="6">
    <location>
        <begin position="152"/>
        <end position="417"/>
    </location>
</feature>
<evidence type="ECO:0000313" key="8">
    <source>
        <dbReference type="Proteomes" id="UP000604083"/>
    </source>
</evidence>
<dbReference type="SUPFAM" id="SSF48013">
    <property type="entry name" value="NusB-like"/>
    <property type="match status" value="1"/>
</dbReference>
<dbReference type="InterPro" id="IPR054728">
    <property type="entry name" value="RsmB-like_ferredoxin"/>
</dbReference>
<keyword evidence="2 5" id="KW-0808">Transferase</keyword>
<feature type="binding site" evidence="5">
    <location>
        <position position="269"/>
    </location>
    <ligand>
        <name>S-adenosyl-L-methionine</name>
        <dbReference type="ChEBI" id="CHEBI:59789"/>
    </ligand>
</feature>
<dbReference type="RefSeq" id="WP_200391606.1">
    <property type="nucleotide sequence ID" value="NZ_JAENIO010000019.1"/>
</dbReference>
<keyword evidence="8" id="KW-1185">Reference proteome</keyword>
<dbReference type="Pfam" id="PF22458">
    <property type="entry name" value="RsmF-B_ferredox"/>
    <property type="match status" value="1"/>
</dbReference>
<dbReference type="PANTHER" id="PTHR22807:SF53">
    <property type="entry name" value="RIBOSOMAL RNA SMALL SUBUNIT METHYLTRANSFERASE B-RELATED"/>
    <property type="match status" value="1"/>
</dbReference>
<evidence type="ECO:0000256" key="5">
    <source>
        <dbReference type="PROSITE-ProRule" id="PRU01023"/>
    </source>
</evidence>
<feature type="active site" description="Nucleophile" evidence="5">
    <location>
        <position position="368"/>
    </location>
</feature>
<dbReference type="InterPro" id="IPR029063">
    <property type="entry name" value="SAM-dependent_MTases_sf"/>
</dbReference>
<comment type="similarity">
    <text evidence="5">Belongs to the class I-like SAM-binding methyltransferase superfamily. RsmB/NOP family.</text>
</comment>
<name>A0A934VMP3_9BACT</name>
<dbReference type="InterPro" id="IPR049560">
    <property type="entry name" value="MeTrfase_RsmB-F_NOP2_cat"/>
</dbReference>
<dbReference type="EMBL" id="JAENIO010000019">
    <property type="protein sequence ID" value="MBK1834170.1"/>
    <property type="molecule type" value="Genomic_DNA"/>
</dbReference>
<evidence type="ECO:0000256" key="3">
    <source>
        <dbReference type="ARBA" id="ARBA00022691"/>
    </source>
</evidence>
<proteinExistence type="inferred from homology"/>
<dbReference type="Gene3D" id="3.30.70.1170">
    <property type="entry name" value="Sun protein, domain 3"/>
    <property type="match status" value="1"/>
</dbReference>
<comment type="caution">
    <text evidence="7">The sequence shown here is derived from an EMBL/GenBank/DDBJ whole genome shotgun (WGS) entry which is preliminary data.</text>
</comment>
<feature type="binding site" evidence="5">
    <location>
        <position position="296"/>
    </location>
    <ligand>
        <name>S-adenosyl-L-methionine</name>
        <dbReference type="ChEBI" id="CHEBI:59789"/>
    </ligand>
</feature>
<dbReference type="InterPro" id="IPR023267">
    <property type="entry name" value="RCMT"/>
</dbReference>
<dbReference type="Proteomes" id="UP000604083">
    <property type="component" value="Unassembled WGS sequence"/>
</dbReference>
<dbReference type="PANTHER" id="PTHR22807">
    <property type="entry name" value="NOP2 YEAST -RELATED NOL1/NOP2/FMU SUN DOMAIN-CONTAINING"/>
    <property type="match status" value="1"/>
</dbReference>
<feature type="binding site" evidence="5">
    <location>
        <position position="315"/>
    </location>
    <ligand>
        <name>S-adenosyl-L-methionine</name>
        <dbReference type="ChEBI" id="CHEBI:59789"/>
    </ligand>
</feature>
<evidence type="ECO:0000256" key="4">
    <source>
        <dbReference type="ARBA" id="ARBA00022884"/>
    </source>
</evidence>
<dbReference type="CDD" id="cd02440">
    <property type="entry name" value="AdoMet_MTases"/>
    <property type="match status" value="1"/>
</dbReference>
<dbReference type="AlphaFoldDB" id="A0A934VMP3"/>
<dbReference type="GO" id="GO:0001510">
    <property type="term" value="P:RNA methylation"/>
    <property type="evidence" value="ECO:0007669"/>
    <property type="project" value="InterPro"/>
</dbReference>
<keyword evidence="3 5" id="KW-0949">S-adenosyl-L-methionine</keyword>
<dbReference type="GO" id="GO:0006355">
    <property type="term" value="P:regulation of DNA-templated transcription"/>
    <property type="evidence" value="ECO:0007669"/>
    <property type="project" value="InterPro"/>
</dbReference>
<dbReference type="Pfam" id="PF01029">
    <property type="entry name" value="NusB"/>
    <property type="match status" value="1"/>
</dbReference>
<protein>
    <submittedName>
        <fullName evidence="7">Methyltransferase domain-containing protein</fullName>
    </submittedName>
</protein>
<dbReference type="PRINTS" id="PR02008">
    <property type="entry name" value="RCMTFAMILY"/>
</dbReference>
<organism evidence="7 8">
    <name type="scientific">Roseibacillus ishigakijimensis</name>
    <dbReference type="NCBI Taxonomy" id="454146"/>
    <lineage>
        <taxon>Bacteria</taxon>
        <taxon>Pseudomonadati</taxon>
        <taxon>Verrucomicrobiota</taxon>
        <taxon>Verrucomicrobiia</taxon>
        <taxon>Verrucomicrobiales</taxon>
        <taxon>Verrucomicrobiaceae</taxon>
        <taxon>Roseibacillus</taxon>
    </lineage>
</organism>
<accession>A0A934VMP3</accession>
<dbReference type="InterPro" id="IPR035926">
    <property type="entry name" value="NusB-like_sf"/>
</dbReference>
<evidence type="ECO:0000313" key="7">
    <source>
        <dbReference type="EMBL" id="MBK1834170.1"/>
    </source>
</evidence>
<sequence>MPKQDKNIRRAAVSILRAWSKGHDYADSLIDKHARKNHLSPSDRGLLNAIILAVLRNRRLLDFYIARLRHGKLDHETRDILRVGLAQLLLLGIPAHAAVNETVNCGRAPVRGLINAVLRKSIDKKKSLLTHAAELPPAELYSHPDWLAKRWRGQFGKEESTLLMQWNNEPAETTLRLNSLRPESADLVGDARLTPLAEVPGFYLLDGPVPREWTEAGLVYMQDPATRHSVELLNPQPGECVLDACAAPGGKAALIAAAMKNEGELLCTDSNELRLPRLEENLSNLGVTIAKTQVFDWTQEPPAEWQQKFDAILLDVPCSNTGVLRRRVDARWRLTPEQIEALTQVQEAILVNALQCLKPTGRIVYSTCSVESDENENLVEPWAKGRNLTVVETRQSLPQRDEQDGAFAALLRYREGL</sequence>
<keyword evidence="1 5" id="KW-0489">Methyltransferase</keyword>
<gene>
    <name evidence="7" type="ORF">JIN78_08860</name>
</gene>
<feature type="binding site" evidence="5">
    <location>
        <begin position="245"/>
        <end position="251"/>
    </location>
    <ligand>
        <name>S-adenosyl-L-methionine</name>
        <dbReference type="ChEBI" id="CHEBI:59789"/>
    </ligand>
</feature>
<dbReference type="GO" id="GO:0003723">
    <property type="term" value="F:RNA binding"/>
    <property type="evidence" value="ECO:0007669"/>
    <property type="project" value="UniProtKB-UniRule"/>
</dbReference>
<evidence type="ECO:0000259" key="6">
    <source>
        <dbReference type="PROSITE" id="PS51686"/>
    </source>
</evidence>